<feature type="domain" description="HTH luxR-type" evidence="5">
    <location>
        <begin position="146"/>
        <end position="212"/>
    </location>
</feature>
<keyword evidence="8" id="KW-1185">Reference proteome</keyword>
<dbReference type="Proteomes" id="UP000715095">
    <property type="component" value="Unassembled WGS sequence"/>
</dbReference>
<dbReference type="InterPro" id="IPR036388">
    <property type="entry name" value="WH-like_DNA-bd_sf"/>
</dbReference>
<dbReference type="SMART" id="SM00421">
    <property type="entry name" value="HTH_LUXR"/>
    <property type="match status" value="1"/>
</dbReference>
<dbReference type="EMBL" id="JACJJC010000008">
    <property type="protein sequence ID" value="MBM6704114.1"/>
    <property type="molecule type" value="Genomic_DNA"/>
</dbReference>
<dbReference type="PROSITE" id="PS00622">
    <property type="entry name" value="HTH_LUXR_1"/>
    <property type="match status" value="1"/>
</dbReference>
<dbReference type="Gene3D" id="3.40.50.2300">
    <property type="match status" value="1"/>
</dbReference>
<evidence type="ECO:0000256" key="1">
    <source>
        <dbReference type="ARBA" id="ARBA00023015"/>
    </source>
</evidence>
<keyword evidence="1" id="KW-0805">Transcription regulation</keyword>
<evidence type="ECO:0000256" key="4">
    <source>
        <dbReference type="PROSITE-ProRule" id="PRU00169"/>
    </source>
</evidence>
<dbReference type="SUPFAM" id="SSF52172">
    <property type="entry name" value="CheY-like"/>
    <property type="match status" value="1"/>
</dbReference>
<evidence type="ECO:0000259" key="5">
    <source>
        <dbReference type="PROSITE" id="PS50043"/>
    </source>
</evidence>
<feature type="modified residue" description="4-aspartylphosphate" evidence="4">
    <location>
        <position position="69"/>
    </location>
</feature>
<gene>
    <name evidence="7" type="ORF">H6A60_06400</name>
</gene>
<dbReference type="Pfam" id="PF00072">
    <property type="entry name" value="Response_reg"/>
    <property type="match status" value="1"/>
</dbReference>
<dbReference type="InterPro" id="IPR000792">
    <property type="entry name" value="Tscrpt_reg_LuxR_C"/>
</dbReference>
<evidence type="ECO:0000313" key="7">
    <source>
        <dbReference type="EMBL" id="MBM6704114.1"/>
    </source>
</evidence>
<dbReference type="PANTHER" id="PTHR44688:SF16">
    <property type="entry name" value="DNA-BINDING TRANSCRIPTIONAL ACTIVATOR DEVR_DOSR"/>
    <property type="match status" value="1"/>
</dbReference>
<dbReference type="RefSeq" id="WP_205102587.1">
    <property type="nucleotide sequence ID" value="NZ_JACJJC010000008.1"/>
</dbReference>
<comment type="caution">
    <text evidence="7">The sequence shown here is derived from an EMBL/GenBank/DDBJ whole genome shotgun (WGS) entry which is preliminary data.</text>
</comment>
<feature type="domain" description="Response regulatory" evidence="6">
    <location>
        <begin position="21"/>
        <end position="134"/>
    </location>
</feature>
<accession>A0ABS2DRZ8</accession>
<proteinExistence type="predicted"/>
<name>A0ABS2DRZ8_9BURK</name>
<evidence type="ECO:0000256" key="3">
    <source>
        <dbReference type="ARBA" id="ARBA00023163"/>
    </source>
</evidence>
<keyword evidence="2" id="KW-0238">DNA-binding</keyword>
<dbReference type="Gene3D" id="1.10.10.10">
    <property type="entry name" value="Winged helix-like DNA-binding domain superfamily/Winged helix DNA-binding domain"/>
    <property type="match status" value="1"/>
</dbReference>
<dbReference type="PROSITE" id="PS50110">
    <property type="entry name" value="RESPONSE_REGULATORY"/>
    <property type="match status" value="1"/>
</dbReference>
<evidence type="ECO:0000313" key="8">
    <source>
        <dbReference type="Proteomes" id="UP000715095"/>
    </source>
</evidence>
<dbReference type="Pfam" id="PF00196">
    <property type="entry name" value="GerE"/>
    <property type="match status" value="1"/>
</dbReference>
<sequence length="227" mass="25498">MTPYIPLVHPVLQDRQGTLPGPVWVVDDDDVRDSIAFALQTRFNVVMHPSSDQLLSRAELSQPGCIIIDMHARGMNGLDFLHYLNVQRSPASVIFLSSHATVRTAVALIEAGAAGFFEKPVDPDQLAPAVEKALQLARRKDWKLQLKELVEVLSHRERQIFEFVSQGLKNNEIAEKLFLSQRTVEVHRAHITRKIGQAAPTRILYELSLANDDGIFPIPPKKRAKED</sequence>
<keyword evidence="3" id="KW-0804">Transcription</keyword>
<dbReference type="PRINTS" id="PR00038">
    <property type="entry name" value="HTHLUXR"/>
</dbReference>
<keyword evidence="4" id="KW-0597">Phosphoprotein</keyword>
<dbReference type="PROSITE" id="PS50043">
    <property type="entry name" value="HTH_LUXR_2"/>
    <property type="match status" value="1"/>
</dbReference>
<reference evidence="7 8" key="1">
    <citation type="journal article" date="2021" name="Sci. Rep.">
        <title>The distribution of antibiotic resistance genes in chicken gut microbiota commensals.</title>
        <authorList>
            <person name="Juricova H."/>
            <person name="Matiasovicova J."/>
            <person name="Kubasova T."/>
            <person name="Cejkova D."/>
            <person name="Rychlik I."/>
        </authorList>
    </citation>
    <scope>NUCLEOTIDE SEQUENCE [LARGE SCALE GENOMIC DNA]</scope>
    <source>
        <strain evidence="7 8">An829</strain>
    </source>
</reference>
<dbReference type="PANTHER" id="PTHR44688">
    <property type="entry name" value="DNA-BINDING TRANSCRIPTIONAL ACTIVATOR DEVR_DOSR"/>
    <property type="match status" value="1"/>
</dbReference>
<protein>
    <submittedName>
        <fullName evidence="7">Response regulator</fullName>
    </submittedName>
</protein>
<evidence type="ECO:0000259" key="6">
    <source>
        <dbReference type="PROSITE" id="PS50110"/>
    </source>
</evidence>
<dbReference type="CDD" id="cd06170">
    <property type="entry name" value="LuxR_C_like"/>
    <property type="match status" value="1"/>
</dbReference>
<dbReference type="InterPro" id="IPR001789">
    <property type="entry name" value="Sig_transdc_resp-reg_receiver"/>
</dbReference>
<organism evidence="7 8">
    <name type="scientific">Sutterella massiliensis</name>
    <dbReference type="NCBI Taxonomy" id="1816689"/>
    <lineage>
        <taxon>Bacteria</taxon>
        <taxon>Pseudomonadati</taxon>
        <taxon>Pseudomonadota</taxon>
        <taxon>Betaproteobacteria</taxon>
        <taxon>Burkholderiales</taxon>
        <taxon>Sutterellaceae</taxon>
        <taxon>Sutterella</taxon>
    </lineage>
</organism>
<dbReference type="SMART" id="SM00448">
    <property type="entry name" value="REC"/>
    <property type="match status" value="1"/>
</dbReference>
<evidence type="ECO:0000256" key="2">
    <source>
        <dbReference type="ARBA" id="ARBA00023125"/>
    </source>
</evidence>
<dbReference type="InterPro" id="IPR011006">
    <property type="entry name" value="CheY-like_superfamily"/>
</dbReference>